<gene>
    <name evidence="6" type="ORF">FYC51_05390</name>
</gene>
<dbReference type="Gene3D" id="1.10.260.40">
    <property type="entry name" value="lambda repressor-like DNA-binding domains"/>
    <property type="match status" value="1"/>
</dbReference>
<dbReference type="PANTHER" id="PTHR30146">
    <property type="entry name" value="LACI-RELATED TRANSCRIPTIONAL REPRESSOR"/>
    <property type="match status" value="1"/>
</dbReference>
<keyword evidence="3" id="KW-0804">Transcription</keyword>
<keyword evidence="2" id="KW-0238">DNA-binding</keyword>
<protein>
    <submittedName>
        <fullName evidence="6">LacI family transcriptional regulator</fullName>
    </submittedName>
</protein>
<dbReference type="Pfam" id="PF13377">
    <property type="entry name" value="Peripla_BP_3"/>
    <property type="match status" value="1"/>
</dbReference>
<feature type="region of interest" description="Disordered" evidence="4">
    <location>
        <begin position="347"/>
        <end position="369"/>
    </location>
</feature>
<evidence type="ECO:0000256" key="4">
    <source>
        <dbReference type="SAM" id="MobiDB-lite"/>
    </source>
</evidence>
<feature type="domain" description="HTH lacI-type" evidence="5">
    <location>
        <begin position="13"/>
        <end position="70"/>
    </location>
</feature>
<dbReference type="InterPro" id="IPR046335">
    <property type="entry name" value="LacI/GalR-like_sensor"/>
</dbReference>
<evidence type="ECO:0000256" key="3">
    <source>
        <dbReference type="ARBA" id="ARBA00023163"/>
    </source>
</evidence>
<dbReference type="PANTHER" id="PTHR30146:SF153">
    <property type="entry name" value="LACTOSE OPERON REPRESSOR"/>
    <property type="match status" value="1"/>
</dbReference>
<name>A0A5S4V4N1_9MICO</name>
<dbReference type="CDD" id="cd06267">
    <property type="entry name" value="PBP1_LacI_sugar_binding-like"/>
    <property type="match status" value="1"/>
</dbReference>
<dbReference type="Proteomes" id="UP000325243">
    <property type="component" value="Unassembled WGS sequence"/>
</dbReference>
<reference evidence="6 7" key="1">
    <citation type="submission" date="2019-08" db="EMBL/GenBank/DDBJ databases">
        <authorList>
            <person name="Hu J."/>
        </authorList>
    </citation>
    <scope>NUCLEOTIDE SEQUENCE [LARGE SCALE GENOMIC DNA]</scope>
    <source>
        <strain evidence="6 7">NEAU-184</strain>
    </source>
</reference>
<dbReference type="GO" id="GO:0003700">
    <property type="term" value="F:DNA-binding transcription factor activity"/>
    <property type="evidence" value="ECO:0007669"/>
    <property type="project" value="TreeGrafter"/>
</dbReference>
<dbReference type="InterPro" id="IPR010982">
    <property type="entry name" value="Lambda_DNA-bd_dom_sf"/>
</dbReference>
<evidence type="ECO:0000313" key="7">
    <source>
        <dbReference type="Proteomes" id="UP000325243"/>
    </source>
</evidence>
<feature type="compositionally biased region" description="Basic and acidic residues" evidence="4">
    <location>
        <begin position="348"/>
        <end position="366"/>
    </location>
</feature>
<dbReference type="SUPFAM" id="SSF47413">
    <property type="entry name" value="lambda repressor-like DNA-binding domains"/>
    <property type="match status" value="1"/>
</dbReference>
<dbReference type="InterPro" id="IPR028082">
    <property type="entry name" value="Peripla_BP_I"/>
</dbReference>
<dbReference type="SUPFAM" id="SSF53822">
    <property type="entry name" value="Periplasmic binding protein-like I"/>
    <property type="match status" value="1"/>
</dbReference>
<accession>A0A5S4V4N1</accession>
<dbReference type="RefSeq" id="WP_148732608.1">
    <property type="nucleotide sequence ID" value="NZ_VSSB01000001.1"/>
</dbReference>
<evidence type="ECO:0000256" key="2">
    <source>
        <dbReference type="ARBA" id="ARBA00023125"/>
    </source>
</evidence>
<dbReference type="GO" id="GO:0000976">
    <property type="term" value="F:transcription cis-regulatory region binding"/>
    <property type="evidence" value="ECO:0007669"/>
    <property type="project" value="TreeGrafter"/>
</dbReference>
<dbReference type="SMART" id="SM00354">
    <property type="entry name" value="HTH_LACI"/>
    <property type="match status" value="1"/>
</dbReference>
<dbReference type="PROSITE" id="PS50932">
    <property type="entry name" value="HTH_LACI_2"/>
    <property type="match status" value="1"/>
</dbReference>
<dbReference type="Pfam" id="PF00356">
    <property type="entry name" value="LacI"/>
    <property type="match status" value="1"/>
</dbReference>
<sequence>MTGSTDLGSRRTATLQDVARAAGVSVTTASRSLNPGAEHRVVTDAFRRRVLLAARRLEYNPNVPARAIANGSTSTVAAIVGDLADPTSSSIVSGLVAEADRRRLTVSIASTGRDHEREPELVRRLRAQRPGAIILAAPRVADRATESALREELTMYRRTGGRVACVGRNGLGVPTVELDDRGGGAALARAMSALGHRHVAALAGPVVSTATMDRLGGFRAAAEGDGRALVIDAVIHAALTRDDGYDGARRLLGARSRRPRLIVATDDVLAIGALAAVRDAGLVPGEDVAVAGFGDLPAARDVLPGLTTVRVPFEELGRRVVAIALDDPEGCGATVVGIGVVVRGSTPRLDRDRGAEGPPRLVRDDSSELLDSQSDRSLVWPVNENVNVHHCC</sequence>
<comment type="caution">
    <text evidence="6">The sequence shown here is derived from an EMBL/GenBank/DDBJ whole genome shotgun (WGS) entry which is preliminary data.</text>
</comment>
<evidence type="ECO:0000259" key="5">
    <source>
        <dbReference type="PROSITE" id="PS50932"/>
    </source>
</evidence>
<organism evidence="6 7">
    <name type="scientific">Agromyces mariniharenae</name>
    <dbReference type="NCBI Taxonomy" id="2604423"/>
    <lineage>
        <taxon>Bacteria</taxon>
        <taxon>Bacillati</taxon>
        <taxon>Actinomycetota</taxon>
        <taxon>Actinomycetes</taxon>
        <taxon>Micrococcales</taxon>
        <taxon>Microbacteriaceae</taxon>
        <taxon>Agromyces</taxon>
    </lineage>
</organism>
<evidence type="ECO:0000313" key="6">
    <source>
        <dbReference type="EMBL" id="TYL53138.1"/>
    </source>
</evidence>
<keyword evidence="1" id="KW-0805">Transcription regulation</keyword>
<dbReference type="AlphaFoldDB" id="A0A5S4V4N1"/>
<dbReference type="EMBL" id="VSSB01000001">
    <property type="protein sequence ID" value="TYL53138.1"/>
    <property type="molecule type" value="Genomic_DNA"/>
</dbReference>
<keyword evidence="7" id="KW-1185">Reference proteome</keyword>
<evidence type="ECO:0000256" key="1">
    <source>
        <dbReference type="ARBA" id="ARBA00023015"/>
    </source>
</evidence>
<dbReference type="Gene3D" id="3.40.50.2300">
    <property type="match status" value="2"/>
</dbReference>
<dbReference type="InterPro" id="IPR000843">
    <property type="entry name" value="HTH_LacI"/>
</dbReference>
<proteinExistence type="predicted"/>